<keyword evidence="4" id="KW-1185">Reference proteome</keyword>
<dbReference type="InParanoid" id="A0A4R5CCP4"/>
<dbReference type="RefSeq" id="WP_131901715.1">
    <property type="nucleotide sequence ID" value="NZ_SMKZ01000081.1"/>
</dbReference>
<evidence type="ECO:0000256" key="2">
    <source>
        <dbReference type="SAM" id="Phobius"/>
    </source>
</evidence>
<keyword evidence="2" id="KW-0472">Membrane</keyword>
<evidence type="ECO:0000256" key="1">
    <source>
        <dbReference type="SAM" id="MobiDB-lite"/>
    </source>
</evidence>
<protein>
    <submittedName>
        <fullName evidence="3">Uncharacterized protein</fullName>
    </submittedName>
</protein>
<proteinExistence type="predicted"/>
<gene>
    <name evidence="3" type="ORF">E1269_30340</name>
</gene>
<dbReference type="AlphaFoldDB" id="A0A4R5CCP4"/>
<dbReference type="OrthoDB" id="3829203at2"/>
<evidence type="ECO:0000313" key="3">
    <source>
        <dbReference type="EMBL" id="TDD96649.1"/>
    </source>
</evidence>
<organism evidence="3 4">
    <name type="scientific">Jiangella asiatica</name>
    <dbReference type="NCBI Taxonomy" id="2530372"/>
    <lineage>
        <taxon>Bacteria</taxon>
        <taxon>Bacillati</taxon>
        <taxon>Actinomycetota</taxon>
        <taxon>Actinomycetes</taxon>
        <taxon>Jiangellales</taxon>
        <taxon>Jiangellaceae</taxon>
        <taxon>Jiangella</taxon>
    </lineage>
</organism>
<keyword evidence="2" id="KW-0812">Transmembrane</keyword>
<feature type="transmembrane region" description="Helical" evidence="2">
    <location>
        <begin position="34"/>
        <end position="56"/>
    </location>
</feature>
<feature type="transmembrane region" description="Helical" evidence="2">
    <location>
        <begin position="6"/>
        <end position="22"/>
    </location>
</feature>
<sequence>MFTDAIELAVAALGLGLVVLSVRQARSKGWAASLQLAAGGFLLMGAAAVGIVGFVVGLVFSPLAWLGVASLALAGVLFATGQKLESRKSGAVTESGPPPKGAVNPSPKRASKGSTGDPELDDIESILRRHGIE</sequence>
<dbReference type="Proteomes" id="UP000294739">
    <property type="component" value="Unassembled WGS sequence"/>
</dbReference>
<name>A0A4R5CCP4_9ACTN</name>
<comment type="caution">
    <text evidence="3">The sequence shown here is derived from an EMBL/GenBank/DDBJ whole genome shotgun (WGS) entry which is preliminary data.</text>
</comment>
<feature type="transmembrane region" description="Helical" evidence="2">
    <location>
        <begin position="62"/>
        <end position="80"/>
    </location>
</feature>
<keyword evidence="2" id="KW-1133">Transmembrane helix</keyword>
<dbReference type="EMBL" id="SMKZ01000081">
    <property type="protein sequence ID" value="TDD96649.1"/>
    <property type="molecule type" value="Genomic_DNA"/>
</dbReference>
<reference evidence="3 4" key="1">
    <citation type="submission" date="2019-03" db="EMBL/GenBank/DDBJ databases">
        <title>Draft genome sequences of novel Actinobacteria.</title>
        <authorList>
            <person name="Sahin N."/>
            <person name="Ay H."/>
            <person name="Saygin H."/>
        </authorList>
    </citation>
    <scope>NUCLEOTIDE SEQUENCE [LARGE SCALE GENOMIC DNA]</scope>
    <source>
        <strain evidence="3 4">5K138</strain>
    </source>
</reference>
<feature type="region of interest" description="Disordered" evidence="1">
    <location>
        <begin position="86"/>
        <end position="122"/>
    </location>
</feature>
<evidence type="ECO:0000313" key="4">
    <source>
        <dbReference type="Proteomes" id="UP000294739"/>
    </source>
</evidence>
<accession>A0A4R5CCP4</accession>